<evidence type="ECO:0000256" key="1">
    <source>
        <dbReference type="SAM" id="MobiDB-lite"/>
    </source>
</evidence>
<gene>
    <name evidence="2" type="ORF">GCM10022409_07000</name>
</gene>
<reference evidence="3" key="1">
    <citation type="journal article" date="2019" name="Int. J. Syst. Evol. Microbiol.">
        <title>The Global Catalogue of Microorganisms (GCM) 10K type strain sequencing project: providing services to taxonomists for standard genome sequencing and annotation.</title>
        <authorList>
            <consortium name="The Broad Institute Genomics Platform"/>
            <consortium name="The Broad Institute Genome Sequencing Center for Infectious Disease"/>
            <person name="Wu L."/>
            <person name="Ma J."/>
        </authorList>
    </citation>
    <scope>NUCLEOTIDE SEQUENCE [LARGE SCALE GENOMIC DNA]</scope>
    <source>
        <strain evidence="3">JCM 17225</strain>
    </source>
</reference>
<feature type="compositionally biased region" description="Low complexity" evidence="1">
    <location>
        <begin position="48"/>
        <end position="63"/>
    </location>
</feature>
<evidence type="ECO:0000313" key="3">
    <source>
        <dbReference type="Proteomes" id="UP001501469"/>
    </source>
</evidence>
<keyword evidence="3" id="KW-1185">Reference proteome</keyword>
<dbReference type="Proteomes" id="UP001501469">
    <property type="component" value="Unassembled WGS sequence"/>
</dbReference>
<sequence length="105" mass="10877">MAQPPNCWQVELSGVALWDGNRCDAGNEYAAALVSGCIQLHMAALGNSRRGNGGVRSSSAGGSVDIGSDPDSAGIVVLNAAVTVDKTSFVMVLSGVFQYWQFLAN</sequence>
<organism evidence="2 3">
    <name type="scientific">Hymenobacter glaciei</name>
    <dbReference type="NCBI Taxonomy" id="877209"/>
    <lineage>
        <taxon>Bacteria</taxon>
        <taxon>Pseudomonadati</taxon>
        <taxon>Bacteroidota</taxon>
        <taxon>Cytophagia</taxon>
        <taxon>Cytophagales</taxon>
        <taxon>Hymenobacteraceae</taxon>
        <taxon>Hymenobacter</taxon>
    </lineage>
</organism>
<dbReference type="EMBL" id="BAABDK010000005">
    <property type="protein sequence ID" value="GAA4025597.1"/>
    <property type="molecule type" value="Genomic_DNA"/>
</dbReference>
<name>A0ABP7TFN5_9BACT</name>
<accession>A0ABP7TFN5</accession>
<proteinExistence type="predicted"/>
<protein>
    <submittedName>
        <fullName evidence="2">Uncharacterized protein</fullName>
    </submittedName>
</protein>
<evidence type="ECO:0000313" key="2">
    <source>
        <dbReference type="EMBL" id="GAA4025597.1"/>
    </source>
</evidence>
<feature type="region of interest" description="Disordered" evidence="1">
    <location>
        <begin position="48"/>
        <end position="69"/>
    </location>
</feature>
<comment type="caution">
    <text evidence="2">The sequence shown here is derived from an EMBL/GenBank/DDBJ whole genome shotgun (WGS) entry which is preliminary data.</text>
</comment>